<dbReference type="eggNOG" id="KOG1286">
    <property type="taxonomic scope" value="Eukaryota"/>
</dbReference>
<keyword evidence="5 8" id="KW-1133">Transmembrane helix</keyword>
<evidence type="ECO:0000259" key="9">
    <source>
        <dbReference type="Pfam" id="PF00324"/>
    </source>
</evidence>
<proteinExistence type="predicted"/>
<evidence type="ECO:0000313" key="10">
    <source>
        <dbReference type="EMBL" id="EAW10090.1"/>
    </source>
</evidence>
<dbReference type="GO" id="GO:0005789">
    <property type="term" value="C:endoplasmic reticulum membrane"/>
    <property type="evidence" value="ECO:0007669"/>
    <property type="project" value="EnsemblFungi"/>
</dbReference>
<dbReference type="HOGENOM" id="CLU_007946_12_1_1"/>
<dbReference type="GeneID" id="4704440"/>
<dbReference type="PIRSF" id="PIRSF006060">
    <property type="entry name" value="AA_transporter"/>
    <property type="match status" value="1"/>
</dbReference>
<feature type="transmembrane region" description="Helical" evidence="8">
    <location>
        <begin position="82"/>
        <end position="99"/>
    </location>
</feature>
<dbReference type="PANTHER" id="PTHR43341:SF15">
    <property type="entry name" value="GENERAL AMINO ACID PERMEASE AGP2"/>
    <property type="match status" value="1"/>
</dbReference>
<protein>
    <submittedName>
        <fullName evidence="10">General amino acid permease (Agp2), putative</fullName>
    </submittedName>
</protein>
<evidence type="ECO:0000256" key="6">
    <source>
        <dbReference type="ARBA" id="ARBA00023136"/>
    </source>
</evidence>
<dbReference type="Proteomes" id="UP000006701">
    <property type="component" value="Unassembled WGS sequence"/>
</dbReference>
<dbReference type="AlphaFoldDB" id="A1CGT5"/>
<name>A1CGT5_ASPCL</name>
<keyword evidence="2" id="KW-0813">Transport</keyword>
<dbReference type="InterPro" id="IPR004841">
    <property type="entry name" value="AA-permease/SLC12A_dom"/>
</dbReference>
<dbReference type="Gene3D" id="1.20.1740.10">
    <property type="entry name" value="Amino acid/polyamine transporter I"/>
    <property type="match status" value="1"/>
</dbReference>
<dbReference type="OMA" id="HWYGESE"/>
<dbReference type="GO" id="GO:1902274">
    <property type="term" value="P:positive regulation of (R)-carnitine transmembrane transport"/>
    <property type="evidence" value="ECO:0007669"/>
    <property type="project" value="EnsemblFungi"/>
</dbReference>
<keyword evidence="6 8" id="KW-0472">Membrane</keyword>
<reference evidence="10 11" key="1">
    <citation type="journal article" date="2008" name="PLoS Genet.">
        <title>Genomic islands in the pathogenic filamentous fungus Aspergillus fumigatus.</title>
        <authorList>
            <person name="Fedorova N.D."/>
            <person name="Khaldi N."/>
            <person name="Joardar V.S."/>
            <person name="Maiti R."/>
            <person name="Amedeo P."/>
            <person name="Anderson M.J."/>
            <person name="Crabtree J."/>
            <person name="Silva J.C."/>
            <person name="Badger J.H."/>
            <person name="Albarraq A."/>
            <person name="Angiuoli S."/>
            <person name="Bussey H."/>
            <person name="Bowyer P."/>
            <person name="Cotty P.J."/>
            <person name="Dyer P.S."/>
            <person name="Egan A."/>
            <person name="Galens K."/>
            <person name="Fraser-Liggett C.M."/>
            <person name="Haas B.J."/>
            <person name="Inman J.M."/>
            <person name="Kent R."/>
            <person name="Lemieux S."/>
            <person name="Malavazi I."/>
            <person name="Orvis J."/>
            <person name="Roemer T."/>
            <person name="Ronning C.M."/>
            <person name="Sundaram J.P."/>
            <person name="Sutton G."/>
            <person name="Turner G."/>
            <person name="Venter J.C."/>
            <person name="White O.R."/>
            <person name="Whitty B.R."/>
            <person name="Youngman P."/>
            <person name="Wolfe K.H."/>
            <person name="Goldman G.H."/>
            <person name="Wortman J.R."/>
            <person name="Jiang B."/>
            <person name="Denning D.W."/>
            <person name="Nierman W.C."/>
        </authorList>
    </citation>
    <scope>NUCLEOTIDE SEQUENCE [LARGE SCALE GENOMIC DNA]</scope>
    <source>
        <strain evidence="11">ATCC 1007 / CBS 513.65 / DSM 816 / NCTC 3887 / NRRL 1</strain>
    </source>
</reference>
<dbReference type="GO" id="GO:0015171">
    <property type="term" value="F:amino acid transmembrane transporter activity"/>
    <property type="evidence" value="ECO:0007669"/>
    <property type="project" value="TreeGrafter"/>
</dbReference>
<dbReference type="VEuPathDB" id="FungiDB:ACLA_045550"/>
<feature type="transmembrane region" description="Helical" evidence="8">
    <location>
        <begin position="298"/>
        <end position="319"/>
    </location>
</feature>
<comment type="subcellular location">
    <subcellularLocation>
        <location evidence="1">Membrane</location>
        <topology evidence="1">Multi-pass membrane protein</topology>
    </subcellularLocation>
</comment>
<dbReference type="PANTHER" id="PTHR43341">
    <property type="entry name" value="AMINO ACID PERMEASE"/>
    <property type="match status" value="1"/>
</dbReference>
<evidence type="ECO:0000256" key="4">
    <source>
        <dbReference type="ARBA" id="ARBA00022970"/>
    </source>
</evidence>
<dbReference type="FunFam" id="1.20.1740.10:FF:000006">
    <property type="entry name" value="General amino acid permease"/>
    <property type="match status" value="1"/>
</dbReference>
<dbReference type="Pfam" id="PF00324">
    <property type="entry name" value="AA_permease"/>
    <property type="match status" value="1"/>
</dbReference>
<feature type="transmembrane region" description="Helical" evidence="8">
    <location>
        <begin position="210"/>
        <end position="227"/>
    </location>
</feature>
<evidence type="ECO:0000256" key="1">
    <source>
        <dbReference type="ARBA" id="ARBA00004141"/>
    </source>
</evidence>
<keyword evidence="4" id="KW-0029">Amino-acid transport</keyword>
<dbReference type="OrthoDB" id="10062876at2759"/>
<dbReference type="KEGG" id="act:ACLA_045550"/>
<dbReference type="EMBL" id="DS027054">
    <property type="protein sequence ID" value="EAW10090.1"/>
    <property type="molecule type" value="Genomic_DNA"/>
</dbReference>
<feature type="transmembrane region" description="Helical" evidence="8">
    <location>
        <begin position="351"/>
        <end position="374"/>
    </location>
</feature>
<evidence type="ECO:0000256" key="7">
    <source>
        <dbReference type="SAM" id="MobiDB-lite"/>
    </source>
</evidence>
<feature type="transmembrane region" description="Helical" evidence="8">
    <location>
        <begin position="475"/>
        <end position="497"/>
    </location>
</feature>
<feature type="transmembrane region" description="Helical" evidence="8">
    <location>
        <begin position="400"/>
        <end position="417"/>
    </location>
</feature>
<organism evidence="10 11">
    <name type="scientific">Aspergillus clavatus (strain ATCC 1007 / CBS 513.65 / DSM 816 / NCTC 3887 / NRRL 1 / QM 1276 / 107)</name>
    <dbReference type="NCBI Taxonomy" id="344612"/>
    <lineage>
        <taxon>Eukaryota</taxon>
        <taxon>Fungi</taxon>
        <taxon>Dikarya</taxon>
        <taxon>Ascomycota</taxon>
        <taxon>Pezizomycotina</taxon>
        <taxon>Eurotiomycetes</taxon>
        <taxon>Eurotiomycetidae</taxon>
        <taxon>Eurotiales</taxon>
        <taxon>Aspergillaceae</taxon>
        <taxon>Aspergillus</taxon>
        <taxon>Aspergillus subgen. Fumigati</taxon>
    </lineage>
</organism>
<dbReference type="GO" id="GO:0000329">
    <property type="term" value="C:fungal-type vacuole membrane"/>
    <property type="evidence" value="ECO:0007669"/>
    <property type="project" value="EnsemblFungi"/>
</dbReference>
<feature type="compositionally biased region" description="Polar residues" evidence="7">
    <location>
        <begin position="1"/>
        <end position="44"/>
    </location>
</feature>
<accession>A1CGT5</accession>
<feature type="transmembrane region" description="Helical" evidence="8">
    <location>
        <begin position="429"/>
        <end position="449"/>
    </location>
</feature>
<dbReference type="GO" id="GO:1902269">
    <property type="term" value="P:positive regulation of polyamine transmembrane transport"/>
    <property type="evidence" value="ECO:0007669"/>
    <property type="project" value="EnsemblFungi"/>
</dbReference>
<keyword evidence="11" id="KW-1185">Reference proteome</keyword>
<evidence type="ECO:0000256" key="3">
    <source>
        <dbReference type="ARBA" id="ARBA00022692"/>
    </source>
</evidence>
<dbReference type="InterPro" id="IPR050524">
    <property type="entry name" value="APC_YAT"/>
</dbReference>
<dbReference type="STRING" id="344612.A1CGT5"/>
<gene>
    <name evidence="10" type="ORF">ACLA_045550</name>
</gene>
<feature type="domain" description="Amino acid permease/ SLC12A" evidence="9">
    <location>
        <begin position="81"/>
        <end position="533"/>
    </location>
</feature>
<feature type="transmembrane region" description="Helical" evidence="8">
    <location>
        <begin position="144"/>
        <end position="170"/>
    </location>
</feature>
<feature type="transmembrane region" description="Helical" evidence="8">
    <location>
        <begin position="176"/>
        <end position="198"/>
    </location>
</feature>
<sequence length="559" mass="61893">MSNSNPDVYQTPPTAINSDKSPPHTTTSDFELATDNLTKRNGSPSAYPEKATIIEDSEESIADESSNPTYDHTHRKLKPRHIQLIGIGGSIGTVLYVQIGKSLAKGGPGSYNLGLAEMVTYLPISSPFIRFASRYVDEAFGVAAGYNFFVFQAALVPFEITACNIIINYWSDAVPVSGIIAIVFVLYILLNVFAVQWYGESEFWLALSKVLLSVGLIIFTFIVMLGGNPKGDRFGFRYWKNPGAFAEYYKHDDLGRWLGFLACLIQASFTIAGPDYVSMAAGETVSPRAVLPRTYNTIFYRLMAFFVLGVLCVGILVPYNDQTMTDAFANGLPGAAASPYVIAMDRLGIPILPHIVNGVVLLAAFSAGNSYVYCASRSLYGLALDGKAPRVFTRCTKQGVPIYCVGIVMLIALLAFLQVSNGASVVLDWFVNLVTASQLINFTVITFTYTRFRKAMIVQGIPRESLPYRSWWQPYPAYIALVSTTVMAFVGGYTVFLPGNWDVPTFLFSYTMIGVFPLIYIVWKIVHRTKFRKPEEVDLVTGLDELAEYERNYIPEKPR</sequence>
<feature type="region of interest" description="Disordered" evidence="7">
    <location>
        <begin position="1"/>
        <end position="49"/>
    </location>
</feature>
<keyword evidence="3 8" id="KW-0812">Transmembrane</keyword>
<evidence type="ECO:0000313" key="11">
    <source>
        <dbReference type="Proteomes" id="UP000006701"/>
    </source>
</evidence>
<dbReference type="GO" id="GO:0005886">
    <property type="term" value="C:plasma membrane"/>
    <property type="evidence" value="ECO:0007669"/>
    <property type="project" value="EnsemblFungi"/>
</dbReference>
<evidence type="ECO:0000256" key="2">
    <source>
        <dbReference type="ARBA" id="ARBA00022448"/>
    </source>
</evidence>
<evidence type="ECO:0000256" key="8">
    <source>
        <dbReference type="SAM" id="Phobius"/>
    </source>
</evidence>
<feature type="transmembrane region" description="Helical" evidence="8">
    <location>
        <begin position="503"/>
        <end position="523"/>
    </location>
</feature>
<dbReference type="RefSeq" id="XP_001271516.1">
    <property type="nucleotide sequence ID" value="XM_001271515.1"/>
</dbReference>
<evidence type="ECO:0000256" key="5">
    <source>
        <dbReference type="ARBA" id="ARBA00022989"/>
    </source>
</evidence>